<evidence type="ECO:0000256" key="1">
    <source>
        <dbReference type="ARBA" id="ARBA00006484"/>
    </source>
</evidence>
<evidence type="ECO:0000256" key="2">
    <source>
        <dbReference type="ARBA" id="ARBA00023002"/>
    </source>
</evidence>
<dbReference type="EMBL" id="BSQG01000013">
    <property type="protein sequence ID" value="GLU50311.1"/>
    <property type="molecule type" value="Genomic_DNA"/>
</dbReference>
<dbReference type="FunFam" id="3.40.50.720:FF:000084">
    <property type="entry name" value="Short-chain dehydrogenase reductase"/>
    <property type="match status" value="1"/>
</dbReference>
<sequence>MPDPQSFAPPPGAAGRFHGRTALVTGAARGIGAATAQRLAADGASVLVTDIDTEGGRAVAQAIDAAGGTALFQYCDVSDEESWHRAAAVANDAFGPVSMLVSNAYRVTIAPAHQTTLADWDAQIGVSLTGTFLGVRACLDDLRAHRGSVVAVSSVHALVGLPGRPAYAAAKAGLTGLTRQLAVEYGPQVRVNSVLPGPILTRAWDGVSDADVAMSVDQTVAGRLGEPAEVASAIAFLLSPDASYITGTSLLVDGGWSSYKTSA</sequence>
<organism evidence="3 4">
    <name type="scientific">Nocardiopsis ansamitocini</name>
    <dbReference type="NCBI Taxonomy" id="1670832"/>
    <lineage>
        <taxon>Bacteria</taxon>
        <taxon>Bacillati</taxon>
        <taxon>Actinomycetota</taxon>
        <taxon>Actinomycetes</taxon>
        <taxon>Streptosporangiales</taxon>
        <taxon>Nocardiopsidaceae</taxon>
        <taxon>Nocardiopsis</taxon>
    </lineage>
</organism>
<evidence type="ECO:0000313" key="3">
    <source>
        <dbReference type="EMBL" id="GLU50311.1"/>
    </source>
</evidence>
<reference evidence="3" key="1">
    <citation type="submission" date="2023-02" db="EMBL/GenBank/DDBJ databases">
        <title>Nocardiopsis ansamitocini NBRC 112285.</title>
        <authorList>
            <person name="Ichikawa N."/>
            <person name="Sato H."/>
            <person name="Tonouchi N."/>
        </authorList>
    </citation>
    <scope>NUCLEOTIDE SEQUENCE</scope>
    <source>
        <strain evidence="3">NBRC 112285</strain>
    </source>
</reference>
<dbReference type="PROSITE" id="PS00061">
    <property type="entry name" value="ADH_SHORT"/>
    <property type="match status" value="1"/>
</dbReference>
<dbReference type="SUPFAM" id="SSF51735">
    <property type="entry name" value="NAD(P)-binding Rossmann-fold domains"/>
    <property type="match status" value="1"/>
</dbReference>
<dbReference type="InterPro" id="IPR002347">
    <property type="entry name" value="SDR_fam"/>
</dbReference>
<comment type="caution">
    <text evidence="3">The sequence shown here is derived from an EMBL/GenBank/DDBJ whole genome shotgun (WGS) entry which is preliminary data.</text>
</comment>
<accession>A0A9W6UIV5</accession>
<comment type="similarity">
    <text evidence="1">Belongs to the short-chain dehydrogenases/reductases (SDR) family.</text>
</comment>
<dbReference type="PANTHER" id="PTHR24321">
    <property type="entry name" value="DEHYDROGENASES, SHORT CHAIN"/>
    <property type="match status" value="1"/>
</dbReference>
<dbReference type="Gene3D" id="3.40.50.720">
    <property type="entry name" value="NAD(P)-binding Rossmann-like Domain"/>
    <property type="match status" value="1"/>
</dbReference>
<dbReference type="RefSeq" id="WP_285761841.1">
    <property type="nucleotide sequence ID" value="NZ_BSQG01000013.1"/>
</dbReference>
<keyword evidence="4" id="KW-1185">Reference proteome</keyword>
<dbReference type="PRINTS" id="PR00081">
    <property type="entry name" value="GDHRDH"/>
</dbReference>
<name>A0A9W6UIV5_9ACTN</name>
<dbReference type="InterPro" id="IPR036291">
    <property type="entry name" value="NAD(P)-bd_dom_sf"/>
</dbReference>
<dbReference type="Proteomes" id="UP001165092">
    <property type="component" value="Unassembled WGS sequence"/>
</dbReference>
<dbReference type="GO" id="GO:0016491">
    <property type="term" value="F:oxidoreductase activity"/>
    <property type="evidence" value="ECO:0007669"/>
    <property type="project" value="UniProtKB-KW"/>
</dbReference>
<evidence type="ECO:0000313" key="4">
    <source>
        <dbReference type="Proteomes" id="UP001165092"/>
    </source>
</evidence>
<protein>
    <submittedName>
        <fullName evidence="3">3-oxoacyl-ACP reductase</fullName>
    </submittedName>
</protein>
<dbReference type="AlphaFoldDB" id="A0A9W6UIV5"/>
<dbReference type="PRINTS" id="PR00080">
    <property type="entry name" value="SDRFAMILY"/>
</dbReference>
<dbReference type="InterPro" id="IPR020904">
    <property type="entry name" value="Sc_DH/Rdtase_CS"/>
</dbReference>
<dbReference type="Pfam" id="PF13561">
    <property type="entry name" value="adh_short_C2"/>
    <property type="match status" value="1"/>
</dbReference>
<keyword evidence="2" id="KW-0560">Oxidoreductase</keyword>
<gene>
    <name evidence="3" type="ORF">Nans01_46620</name>
</gene>
<proteinExistence type="inferred from homology"/>
<dbReference type="PANTHER" id="PTHR24321:SF14">
    <property type="entry name" value="SHORT-CHAIN TYPE DEHYDROGENASE_REDUCTASE BLR2146-RELATED"/>
    <property type="match status" value="1"/>
</dbReference>